<dbReference type="EMBL" id="LR797067">
    <property type="protein sequence ID" value="CAB4184542.1"/>
    <property type="molecule type" value="Genomic_DNA"/>
</dbReference>
<name>A0A6J5SLI8_9CAUD</name>
<evidence type="ECO:0000313" key="2">
    <source>
        <dbReference type="EMBL" id="CAB4215426.1"/>
    </source>
</evidence>
<protein>
    <submittedName>
        <fullName evidence="2">Uncharacterized protein</fullName>
    </submittedName>
</protein>
<reference evidence="2" key="1">
    <citation type="submission" date="2020-05" db="EMBL/GenBank/DDBJ databases">
        <authorList>
            <person name="Chiriac C."/>
            <person name="Salcher M."/>
            <person name="Ghai R."/>
            <person name="Kavagutti S V."/>
        </authorList>
    </citation>
    <scope>NUCLEOTIDE SEQUENCE</scope>
</reference>
<proteinExistence type="predicted"/>
<gene>
    <name evidence="1" type="ORF">UFOVP1121_27</name>
    <name evidence="2" type="ORF">UFOVP1482_26</name>
</gene>
<accession>A0A6J5SLI8</accession>
<organism evidence="2">
    <name type="scientific">uncultured Caudovirales phage</name>
    <dbReference type="NCBI Taxonomy" id="2100421"/>
    <lineage>
        <taxon>Viruses</taxon>
        <taxon>Duplodnaviria</taxon>
        <taxon>Heunggongvirae</taxon>
        <taxon>Uroviricota</taxon>
        <taxon>Caudoviricetes</taxon>
        <taxon>Peduoviridae</taxon>
        <taxon>Maltschvirus</taxon>
        <taxon>Maltschvirus maltsch</taxon>
    </lineage>
</organism>
<evidence type="ECO:0000313" key="1">
    <source>
        <dbReference type="EMBL" id="CAB4184542.1"/>
    </source>
</evidence>
<sequence>MNTTAAIVILDQDKTAKTAGIVYVDVCEIGGRKLIEQIIVKDGADVVKLADKALNAKGYFRFSGYSMVHGEMTAAIKF</sequence>
<dbReference type="EMBL" id="LR797421">
    <property type="protein sequence ID" value="CAB4215426.1"/>
    <property type="molecule type" value="Genomic_DNA"/>
</dbReference>